<evidence type="ECO:0000256" key="2">
    <source>
        <dbReference type="SAM" id="MobiDB-lite"/>
    </source>
</evidence>
<dbReference type="PANTHER" id="PTHR21024">
    <property type="entry name" value="GROWTH HORMONE-INDUCIBLE SOLUBLE PROTEIN-RELATED"/>
    <property type="match status" value="1"/>
</dbReference>
<dbReference type="InterPro" id="IPR052000">
    <property type="entry name" value="ETFRF1"/>
</dbReference>
<dbReference type="OrthoDB" id="10258445at2759"/>
<comment type="similarity">
    <text evidence="1">Belongs to the complex I LYR family.</text>
</comment>
<evidence type="ECO:0000313" key="5">
    <source>
        <dbReference type="Proteomes" id="UP000008743"/>
    </source>
</evidence>
<dbReference type="AlphaFoldDB" id="A0A0D2X581"/>
<dbReference type="InParanoid" id="A0A0D2X581"/>
<dbReference type="CDD" id="cd20265">
    <property type="entry name" value="Complex1_LYR_ETFRF1_LYRM5"/>
    <property type="match status" value="1"/>
</dbReference>
<organism evidence="4 5">
    <name type="scientific">Capsaspora owczarzaki (strain ATCC 30864)</name>
    <dbReference type="NCBI Taxonomy" id="595528"/>
    <lineage>
        <taxon>Eukaryota</taxon>
        <taxon>Filasterea</taxon>
        <taxon>Capsaspora</taxon>
    </lineage>
</organism>
<proteinExistence type="inferred from homology"/>
<dbReference type="Pfam" id="PF05347">
    <property type="entry name" value="Complex1_LYR"/>
    <property type="match status" value="1"/>
</dbReference>
<dbReference type="GO" id="GO:0022904">
    <property type="term" value="P:respiratory electron transport chain"/>
    <property type="evidence" value="ECO:0007669"/>
    <property type="project" value="TreeGrafter"/>
</dbReference>
<dbReference type="Proteomes" id="UP000008743">
    <property type="component" value="Unassembled WGS sequence"/>
</dbReference>
<gene>
    <name evidence="4" type="ORF">CAOG_007225</name>
</gene>
<name>A0A0D2X581_CAPO3</name>
<reference evidence="5" key="1">
    <citation type="submission" date="2011-02" db="EMBL/GenBank/DDBJ databases">
        <title>The Genome Sequence of Capsaspora owczarzaki ATCC 30864.</title>
        <authorList>
            <person name="Russ C."/>
            <person name="Cuomo C."/>
            <person name="Burger G."/>
            <person name="Gray M.W."/>
            <person name="Holland P.W.H."/>
            <person name="King N."/>
            <person name="Lang F.B.F."/>
            <person name="Roger A.J."/>
            <person name="Ruiz-Trillo I."/>
            <person name="Young S.K."/>
            <person name="Zeng Q."/>
            <person name="Gargeya S."/>
            <person name="Alvarado L."/>
            <person name="Berlin A."/>
            <person name="Chapman S.B."/>
            <person name="Chen Z."/>
            <person name="Freedman E."/>
            <person name="Gellesch M."/>
            <person name="Goldberg J."/>
            <person name="Griggs A."/>
            <person name="Gujja S."/>
            <person name="Heilman E."/>
            <person name="Heiman D."/>
            <person name="Howarth C."/>
            <person name="Mehta T."/>
            <person name="Neiman D."/>
            <person name="Pearson M."/>
            <person name="Roberts A."/>
            <person name="Saif S."/>
            <person name="Shea T."/>
            <person name="Shenoy N."/>
            <person name="Sisk P."/>
            <person name="Stolte C."/>
            <person name="Sykes S."/>
            <person name="White J."/>
            <person name="Yandava C."/>
            <person name="Haas B."/>
            <person name="Nusbaum C."/>
            <person name="Birren B."/>
        </authorList>
    </citation>
    <scope>NUCLEOTIDE SEQUENCE</scope>
    <source>
        <strain evidence="5">ATCC 30864</strain>
    </source>
</reference>
<dbReference type="STRING" id="595528.A0A0D2X581"/>
<dbReference type="GO" id="GO:0090324">
    <property type="term" value="P:negative regulation of oxidative phosphorylation"/>
    <property type="evidence" value="ECO:0007669"/>
    <property type="project" value="InterPro"/>
</dbReference>
<feature type="region of interest" description="Disordered" evidence="2">
    <location>
        <begin position="110"/>
        <end position="136"/>
    </location>
</feature>
<evidence type="ECO:0000313" key="4">
    <source>
        <dbReference type="EMBL" id="KJE97349.1"/>
    </source>
</evidence>
<dbReference type="EMBL" id="KE346374">
    <property type="protein sequence ID" value="KJE97349.1"/>
    <property type="molecule type" value="Genomic_DNA"/>
</dbReference>
<sequence length="216" mass="23432">MQSMNSTSRRLYKELLFMGRDYPLGFAYFRERLHRAFAKNRSETDPGKIAELHERARFVIRELEAMYKLRKYRFLKRTYTDADTDPYSVEVMRALATAVENGSAGLAGFPQFQSPSQSQAQTQSTSTSTTSAGAAGAAGVAGSGVRAFSTLAQSAQSGFTSKINPRSSVQIIAQAVPGSSSIAVASSSLLSSSARPALRLPANSLRFMHSSQAFRP</sequence>
<keyword evidence="5" id="KW-1185">Reference proteome</keyword>
<feature type="domain" description="Complex 1 LYR protein" evidence="3">
    <location>
        <begin position="10"/>
        <end position="58"/>
    </location>
</feature>
<evidence type="ECO:0000259" key="3">
    <source>
        <dbReference type="Pfam" id="PF05347"/>
    </source>
</evidence>
<dbReference type="PhylomeDB" id="A0A0D2X581"/>
<dbReference type="InterPro" id="IPR008011">
    <property type="entry name" value="Complex1_LYR_dom"/>
</dbReference>
<accession>A0A0D2X581</accession>
<evidence type="ECO:0000256" key="1">
    <source>
        <dbReference type="ARBA" id="ARBA00009508"/>
    </source>
</evidence>
<protein>
    <submittedName>
        <fullName evidence="4">LYR domain-containing protein-containing protein 5</fullName>
    </submittedName>
</protein>
<dbReference type="InterPro" id="IPR045296">
    <property type="entry name" value="Complex1_LYR_ETFRF1_LYRM5"/>
</dbReference>
<dbReference type="GO" id="GO:0005739">
    <property type="term" value="C:mitochondrion"/>
    <property type="evidence" value="ECO:0007669"/>
    <property type="project" value="TreeGrafter"/>
</dbReference>
<dbReference type="RefSeq" id="XP_004343084.2">
    <property type="nucleotide sequence ID" value="XM_004343034.2"/>
</dbReference>
<dbReference type="PANTHER" id="PTHR21024:SF0">
    <property type="entry name" value="ELECTRON TRANSFER FLAVOPROTEIN REGULATORY FACTOR 1"/>
    <property type="match status" value="1"/>
</dbReference>